<dbReference type="Proteomes" id="UP000198875">
    <property type="component" value="Unassembled WGS sequence"/>
</dbReference>
<dbReference type="RefSeq" id="WP_085181487.1">
    <property type="nucleotide sequence ID" value="NZ_CSTD01000001.1"/>
</dbReference>
<dbReference type="EMBL" id="CSTD01000001">
    <property type="protein sequence ID" value="CPR03273.1"/>
    <property type="molecule type" value="Genomic_DNA"/>
</dbReference>
<evidence type="ECO:0000313" key="2">
    <source>
        <dbReference type="Proteomes" id="UP000198875"/>
    </source>
</evidence>
<gene>
    <name evidence="1" type="ORF">BN971_00286</name>
</gene>
<reference evidence="1 2" key="1">
    <citation type="submission" date="2015-03" db="EMBL/GenBank/DDBJ databases">
        <authorList>
            <person name="Murphy D."/>
        </authorList>
    </citation>
    <scope>NUCLEOTIDE SEQUENCE [LARGE SCALE GENOMIC DNA]</scope>
    <source>
        <strain evidence="1 2">DSM 44277</strain>
    </source>
</reference>
<proteinExistence type="predicted"/>
<keyword evidence="1" id="KW-0808">Transferase</keyword>
<dbReference type="AlphaFoldDB" id="A0A0U0W2H3"/>
<dbReference type="GO" id="GO:0016746">
    <property type="term" value="F:acyltransferase activity"/>
    <property type="evidence" value="ECO:0007669"/>
    <property type="project" value="UniProtKB-KW"/>
</dbReference>
<protein>
    <submittedName>
        <fullName evidence="1">Bifunctional wax ester synthase/acyl-CoA diacylglycerol acyltransferase</fullName>
    </submittedName>
</protein>
<keyword evidence="1" id="KW-0012">Acyltransferase</keyword>
<accession>A0A0U0W2H3</accession>
<sequence length="60" mass="6782">MHDLHPLLKPKDHNETHLAIDASCLLAESREHPRHVAGLQVFTPPKDAGPEFVRDIYDAM</sequence>
<organism evidence="1 2">
    <name type="scientific">Mycobacterium bohemicum DSM 44277</name>
    <dbReference type="NCBI Taxonomy" id="1236609"/>
    <lineage>
        <taxon>Bacteria</taxon>
        <taxon>Bacillati</taxon>
        <taxon>Actinomycetota</taxon>
        <taxon>Actinomycetes</taxon>
        <taxon>Mycobacteriales</taxon>
        <taxon>Mycobacteriaceae</taxon>
        <taxon>Mycobacterium</taxon>
    </lineage>
</organism>
<evidence type="ECO:0000313" key="1">
    <source>
        <dbReference type="EMBL" id="CPR03273.1"/>
    </source>
</evidence>
<name>A0A0U0W2H3_MYCBE</name>